<dbReference type="PANTHER" id="PTHR47504">
    <property type="entry name" value="RIGHT ORIGIN-BINDING PROTEIN"/>
    <property type="match status" value="1"/>
</dbReference>
<dbReference type="Gene3D" id="2.60.120.260">
    <property type="entry name" value="Galactose-binding domain-like"/>
    <property type="match status" value="1"/>
</dbReference>
<evidence type="ECO:0000313" key="6">
    <source>
        <dbReference type="Proteomes" id="UP001220962"/>
    </source>
</evidence>
<reference evidence="5" key="1">
    <citation type="submission" date="2023-02" db="EMBL/GenBank/DDBJ databases">
        <title>Pathogen: clinical or host-associated sample.</title>
        <authorList>
            <person name="Hergert J."/>
            <person name="Casey R."/>
            <person name="Wagner J."/>
            <person name="Young E.L."/>
            <person name="Oakeson K.F."/>
        </authorList>
    </citation>
    <scope>NUCLEOTIDE SEQUENCE</scope>
    <source>
        <strain evidence="5">2022CK-00830</strain>
    </source>
</reference>
<evidence type="ECO:0000256" key="3">
    <source>
        <dbReference type="ARBA" id="ARBA00023163"/>
    </source>
</evidence>
<dbReference type="EMBL" id="CP118101">
    <property type="protein sequence ID" value="WDH82946.1"/>
    <property type="molecule type" value="Genomic_DNA"/>
</dbReference>
<sequence length="297" mass="34377">MSTQHTIQQSIDYMEAHLEDPLSLESIASHVGFSPYHFHRMFRRQVGMNVADYLRRRRLCYAARLLLYSDASIIDISLHCHFESQESFTRAFKKLYGMPPGRYRKLFMLHTYNREQGEDSMKEQIASPIKGWFISGSHPHDYEMGIDRNTVHQGSTSGYLKARTPMDDGAFATMMQQFKADKYKGKRMRFSGFVKTENVKEYCGLWMRVDSHSEDVLQFDNMNDRRITGDTHWNHYAIVLDVPEESGTISFGVLLMGEGKVWVDGFQFEEVDLSVPTTSLKLDYAIGDEPTNLSFEE</sequence>
<dbReference type="PANTHER" id="PTHR47504:SF6">
    <property type="entry name" value="ARAC-FAMILY TRANSCRIPTIONAL REGULATOR"/>
    <property type="match status" value="1"/>
</dbReference>
<dbReference type="AlphaFoldDB" id="A0AAX3MZT3"/>
<organism evidence="5 6">
    <name type="scientific">Paenibacillus urinalis</name>
    <dbReference type="NCBI Taxonomy" id="521520"/>
    <lineage>
        <taxon>Bacteria</taxon>
        <taxon>Bacillati</taxon>
        <taxon>Bacillota</taxon>
        <taxon>Bacilli</taxon>
        <taxon>Bacillales</taxon>
        <taxon>Paenibacillaceae</taxon>
        <taxon>Paenibacillus</taxon>
    </lineage>
</organism>
<dbReference type="InterPro" id="IPR009057">
    <property type="entry name" value="Homeodomain-like_sf"/>
</dbReference>
<keyword evidence="3" id="KW-0804">Transcription</keyword>
<evidence type="ECO:0000256" key="1">
    <source>
        <dbReference type="ARBA" id="ARBA00023015"/>
    </source>
</evidence>
<dbReference type="PRINTS" id="PR00032">
    <property type="entry name" value="HTHARAC"/>
</dbReference>
<dbReference type="InterPro" id="IPR050959">
    <property type="entry name" value="MarA-like"/>
</dbReference>
<proteinExistence type="predicted"/>
<evidence type="ECO:0000256" key="2">
    <source>
        <dbReference type="ARBA" id="ARBA00023125"/>
    </source>
</evidence>
<dbReference type="Gene3D" id="1.10.10.60">
    <property type="entry name" value="Homeodomain-like"/>
    <property type="match status" value="2"/>
</dbReference>
<evidence type="ECO:0000313" key="5">
    <source>
        <dbReference type="EMBL" id="WDH82946.1"/>
    </source>
</evidence>
<evidence type="ECO:0000259" key="4">
    <source>
        <dbReference type="PROSITE" id="PS01124"/>
    </source>
</evidence>
<dbReference type="RefSeq" id="WP_274359265.1">
    <property type="nucleotide sequence ID" value="NZ_CP118101.1"/>
</dbReference>
<dbReference type="GO" id="GO:0003700">
    <property type="term" value="F:DNA-binding transcription factor activity"/>
    <property type="evidence" value="ECO:0007669"/>
    <property type="project" value="InterPro"/>
</dbReference>
<keyword evidence="1" id="KW-0805">Transcription regulation</keyword>
<dbReference type="InterPro" id="IPR018060">
    <property type="entry name" value="HTH_AraC"/>
</dbReference>
<gene>
    <name evidence="5" type="ORF">PUW23_01485</name>
</gene>
<keyword evidence="2" id="KW-0238">DNA-binding</keyword>
<name>A0AAX3MZT3_9BACL</name>
<dbReference type="Proteomes" id="UP001220962">
    <property type="component" value="Chromosome"/>
</dbReference>
<dbReference type="Pfam" id="PF12833">
    <property type="entry name" value="HTH_18"/>
    <property type="match status" value="1"/>
</dbReference>
<accession>A0AAX3MZT3</accession>
<dbReference type="GO" id="GO:0043565">
    <property type="term" value="F:sequence-specific DNA binding"/>
    <property type="evidence" value="ECO:0007669"/>
    <property type="project" value="InterPro"/>
</dbReference>
<dbReference type="SUPFAM" id="SSF46689">
    <property type="entry name" value="Homeodomain-like"/>
    <property type="match status" value="2"/>
</dbReference>
<protein>
    <submittedName>
        <fullName evidence="5">AraC family transcriptional regulator</fullName>
    </submittedName>
</protein>
<feature type="domain" description="HTH araC/xylS-type" evidence="4">
    <location>
        <begin position="8"/>
        <end position="106"/>
    </location>
</feature>
<dbReference type="PROSITE" id="PS01124">
    <property type="entry name" value="HTH_ARAC_FAMILY_2"/>
    <property type="match status" value="1"/>
</dbReference>
<dbReference type="InterPro" id="IPR020449">
    <property type="entry name" value="Tscrpt_reg_AraC-type_HTH"/>
</dbReference>
<dbReference type="SMART" id="SM00342">
    <property type="entry name" value="HTH_ARAC"/>
    <property type="match status" value="1"/>
</dbReference>